<evidence type="ECO:0000313" key="3">
    <source>
        <dbReference type="Proteomes" id="UP000235371"/>
    </source>
</evidence>
<dbReference type="EMBL" id="KZ613779">
    <property type="protein sequence ID" value="PMD63745.1"/>
    <property type="molecule type" value="Genomic_DNA"/>
</dbReference>
<proteinExistence type="predicted"/>
<keyword evidence="1" id="KW-0812">Transmembrane</keyword>
<evidence type="ECO:0000313" key="2">
    <source>
        <dbReference type="EMBL" id="PMD63745.1"/>
    </source>
</evidence>
<dbReference type="InParanoid" id="A0A2J6TL36"/>
<protein>
    <submittedName>
        <fullName evidence="2">Uncharacterized protein</fullName>
    </submittedName>
</protein>
<accession>A0A2J6TL36</accession>
<keyword evidence="1" id="KW-0472">Membrane</keyword>
<evidence type="ECO:0000256" key="1">
    <source>
        <dbReference type="SAM" id="Phobius"/>
    </source>
</evidence>
<reference evidence="2 3" key="1">
    <citation type="submission" date="2016-04" db="EMBL/GenBank/DDBJ databases">
        <title>A degradative enzymes factory behind the ericoid mycorrhizal symbiosis.</title>
        <authorList>
            <consortium name="DOE Joint Genome Institute"/>
            <person name="Martino E."/>
            <person name="Morin E."/>
            <person name="Grelet G."/>
            <person name="Kuo A."/>
            <person name="Kohler A."/>
            <person name="Daghino S."/>
            <person name="Barry K."/>
            <person name="Choi C."/>
            <person name="Cichocki N."/>
            <person name="Clum A."/>
            <person name="Copeland A."/>
            <person name="Hainaut M."/>
            <person name="Haridas S."/>
            <person name="Labutti K."/>
            <person name="Lindquist E."/>
            <person name="Lipzen A."/>
            <person name="Khouja H.-R."/>
            <person name="Murat C."/>
            <person name="Ohm R."/>
            <person name="Olson A."/>
            <person name="Spatafora J."/>
            <person name="Veneault-Fourrey C."/>
            <person name="Henrissat B."/>
            <person name="Grigoriev I."/>
            <person name="Martin F."/>
            <person name="Perotto S."/>
        </authorList>
    </citation>
    <scope>NUCLEOTIDE SEQUENCE [LARGE SCALE GENOMIC DNA]</scope>
    <source>
        <strain evidence="2 3">E</strain>
    </source>
</reference>
<dbReference type="AlphaFoldDB" id="A0A2J6TL36"/>
<gene>
    <name evidence="2" type="ORF">K444DRAFT_317203</name>
</gene>
<organism evidence="2 3">
    <name type="scientific">Hyaloscypha bicolor E</name>
    <dbReference type="NCBI Taxonomy" id="1095630"/>
    <lineage>
        <taxon>Eukaryota</taxon>
        <taxon>Fungi</taxon>
        <taxon>Dikarya</taxon>
        <taxon>Ascomycota</taxon>
        <taxon>Pezizomycotina</taxon>
        <taxon>Leotiomycetes</taxon>
        <taxon>Helotiales</taxon>
        <taxon>Hyaloscyphaceae</taxon>
        <taxon>Hyaloscypha</taxon>
        <taxon>Hyaloscypha bicolor</taxon>
    </lineage>
</organism>
<keyword evidence="1" id="KW-1133">Transmembrane helix</keyword>
<dbReference type="RefSeq" id="XP_024740649.1">
    <property type="nucleotide sequence ID" value="XM_024871860.1"/>
</dbReference>
<sequence length="97" mass="11136">MKMERNATMTPVSRIHSRRLKISMYQIVRNISGEARCNIPFEPLSTSSLEIHEMKYEQKGYHLRSLLVLLQSPSFAISLSLALLLSNIYSALHHHLS</sequence>
<name>A0A2J6TL36_9HELO</name>
<dbReference type="Proteomes" id="UP000235371">
    <property type="component" value="Unassembled WGS sequence"/>
</dbReference>
<feature type="transmembrane region" description="Helical" evidence="1">
    <location>
        <begin position="66"/>
        <end position="89"/>
    </location>
</feature>
<keyword evidence="3" id="KW-1185">Reference proteome</keyword>
<dbReference type="GeneID" id="36579942"/>